<sequence length="138" mass="15298">MVALTCLRLIAHSRCPAISKKLAGAADTHLCSTIPRSRVERVILRSLRQRLRHRSGRFLVDDPRGVVTTGNGTLTREETDLPSLACDRNSATGGTGNPVSGVVSFARETTEWRRRRCRAHDRHSRTSPQSSRLGWRGA</sequence>
<dbReference type="AlphaFoldDB" id="A0AAN9KWS8"/>
<feature type="region of interest" description="Disordered" evidence="1">
    <location>
        <begin position="116"/>
        <end position="138"/>
    </location>
</feature>
<evidence type="ECO:0000256" key="1">
    <source>
        <dbReference type="SAM" id="MobiDB-lite"/>
    </source>
</evidence>
<accession>A0AAN9KWS8</accession>
<evidence type="ECO:0000313" key="2">
    <source>
        <dbReference type="EMBL" id="KAK7323713.1"/>
    </source>
</evidence>
<dbReference type="EMBL" id="JAYMYQ010000006">
    <property type="protein sequence ID" value="KAK7323713.1"/>
    <property type="molecule type" value="Genomic_DNA"/>
</dbReference>
<name>A0AAN9KWS8_CANGL</name>
<gene>
    <name evidence="2" type="ORF">VNO77_27203</name>
</gene>
<evidence type="ECO:0000313" key="3">
    <source>
        <dbReference type="Proteomes" id="UP001367508"/>
    </source>
</evidence>
<protein>
    <submittedName>
        <fullName evidence="2">Uncharacterized protein</fullName>
    </submittedName>
</protein>
<dbReference type="Proteomes" id="UP001367508">
    <property type="component" value="Unassembled WGS sequence"/>
</dbReference>
<reference evidence="2 3" key="1">
    <citation type="submission" date="2024-01" db="EMBL/GenBank/DDBJ databases">
        <title>The genomes of 5 underutilized Papilionoideae crops provide insights into root nodulation and disease resistanc.</title>
        <authorList>
            <person name="Jiang F."/>
        </authorList>
    </citation>
    <scope>NUCLEOTIDE SEQUENCE [LARGE SCALE GENOMIC DNA]</scope>
    <source>
        <strain evidence="2">LVBAO_FW01</strain>
        <tissue evidence="2">Leaves</tissue>
    </source>
</reference>
<proteinExistence type="predicted"/>
<keyword evidence="3" id="KW-1185">Reference proteome</keyword>
<organism evidence="2 3">
    <name type="scientific">Canavalia gladiata</name>
    <name type="common">Sword bean</name>
    <name type="synonym">Dolichos gladiatus</name>
    <dbReference type="NCBI Taxonomy" id="3824"/>
    <lineage>
        <taxon>Eukaryota</taxon>
        <taxon>Viridiplantae</taxon>
        <taxon>Streptophyta</taxon>
        <taxon>Embryophyta</taxon>
        <taxon>Tracheophyta</taxon>
        <taxon>Spermatophyta</taxon>
        <taxon>Magnoliopsida</taxon>
        <taxon>eudicotyledons</taxon>
        <taxon>Gunneridae</taxon>
        <taxon>Pentapetalae</taxon>
        <taxon>rosids</taxon>
        <taxon>fabids</taxon>
        <taxon>Fabales</taxon>
        <taxon>Fabaceae</taxon>
        <taxon>Papilionoideae</taxon>
        <taxon>50 kb inversion clade</taxon>
        <taxon>NPAAA clade</taxon>
        <taxon>indigoferoid/millettioid clade</taxon>
        <taxon>Phaseoleae</taxon>
        <taxon>Canavalia</taxon>
    </lineage>
</organism>
<feature type="compositionally biased region" description="Basic residues" evidence="1">
    <location>
        <begin position="116"/>
        <end position="125"/>
    </location>
</feature>
<comment type="caution">
    <text evidence="2">The sequence shown here is derived from an EMBL/GenBank/DDBJ whole genome shotgun (WGS) entry which is preliminary data.</text>
</comment>